<feature type="transmembrane region" description="Helical" evidence="1">
    <location>
        <begin position="96"/>
        <end position="129"/>
    </location>
</feature>
<keyword evidence="1" id="KW-1133">Transmembrane helix</keyword>
<protein>
    <submittedName>
        <fullName evidence="2">ABC transporter permease</fullName>
    </submittedName>
</protein>
<proteinExistence type="predicted"/>
<keyword evidence="1" id="KW-0812">Transmembrane</keyword>
<dbReference type="Proteomes" id="UP000515909">
    <property type="component" value="Chromosome"/>
</dbReference>
<gene>
    <name evidence="2" type="ORF">HCR03_06015</name>
</gene>
<dbReference type="KEGG" id="cfem:HCR03_06015"/>
<organism evidence="2 3">
    <name type="scientific">Caproicibacter fermentans</name>
    <dbReference type="NCBI Taxonomy" id="2576756"/>
    <lineage>
        <taxon>Bacteria</taxon>
        <taxon>Bacillati</taxon>
        <taxon>Bacillota</taxon>
        <taxon>Clostridia</taxon>
        <taxon>Eubacteriales</taxon>
        <taxon>Acutalibacteraceae</taxon>
        <taxon>Caproicibacter</taxon>
    </lineage>
</organism>
<feature type="transmembrane region" description="Helical" evidence="1">
    <location>
        <begin position="227"/>
        <end position="251"/>
    </location>
</feature>
<feature type="transmembrane region" description="Helical" evidence="1">
    <location>
        <begin position="136"/>
        <end position="158"/>
    </location>
</feature>
<name>A0A7G8TDV8_9FIRM</name>
<sequence length="256" mass="28183">MRELLDLILCEFAKIKRQRFILLSILAACLFPIPLTVLVAKDSLHFEQLFKLVVTFGNFLLLPCVLSVAACVLFFMERDSDMLKNLMTVPVPKTKLAAAKLAVLLIVAVLYSMAGLGATIIGGLVVGAVEGVAFKLGLSVILGIMLFVSVLPVVILIVCFNKSYIFSIIIAFLYSVLNFGIALNMMSFAPNSIFINILPGPVIMRWWSSYWSGLSPEYFAIRKPYMLSTPVCAGILFLIAAISMPLISISYKKQED</sequence>
<accession>A0A7G8TDV8</accession>
<dbReference type="Pfam" id="PF12730">
    <property type="entry name" value="ABC2_membrane_4"/>
    <property type="match status" value="1"/>
</dbReference>
<evidence type="ECO:0000313" key="2">
    <source>
        <dbReference type="EMBL" id="QNK41799.1"/>
    </source>
</evidence>
<dbReference type="EMBL" id="CP060286">
    <property type="protein sequence ID" value="QNK41799.1"/>
    <property type="molecule type" value="Genomic_DNA"/>
</dbReference>
<reference evidence="2 3" key="1">
    <citation type="submission" date="2020-08" db="EMBL/GenBank/DDBJ databases">
        <title>The isolate Caproiciproducens sp. 7D4C2 produces n-caproate at mildly acidic conditions from hexoses: genome and rBOX comparison with related strains and chain-elongating bacteria.</title>
        <authorList>
            <person name="Esquivel-Elizondo S."/>
            <person name="Bagci C."/>
            <person name="Temovska M."/>
            <person name="Jeon B.S."/>
            <person name="Bessarab I."/>
            <person name="Williams R.B.H."/>
            <person name="Huson D.H."/>
            <person name="Angenent L.T."/>
        </authorList>
    </citation>
    <scope>NUCLEOTIDE SEQUENCE [LARGE SCALE GENOMIC DNA]</scope>
    <source>
        <strain evidence="2 3">7D4C2</strain>
    </source>
</reference>
<feature type="transmembrane region" description="Helical" evidence="1">
    <location>
        <begin position="164"/>
        <end position="181"/>
    </location>
</feature>
<feature type="transmembrane region" description="Helical" evidence="1">
    <location>
        <begin position="52"/>
        <end position="76"/>
    </location>
</feature>
<dbReference type="AlphaFoldDB" id="A0A7G8TDV8"/>
<evidence type="ECO:0000256" key="1">
    <source>
        <dbReference type="SAM" id="Phobius"/>
    </source>
</evidence>
<keyword evidence="1" id="KW-0472">Membrane</keyword>
<evidence type="ECO:0000313" key="3">
    <source>
        <dbReference type="Proteomes" id="UP000515909"/>
    </source>
</evidence>
<feature type="transmembrane region" description="Helical" evidence="1">
    <location>
        <begin position="20"/>
        <end position="40"/>
    </location>
</feature>